<keyword evidence="5" id="KW-1185">Reference proteome</keyword>
<dbReference type="PaxDb" id="3218-PP1S36_96V6.1"/>
<dbReference type="EnsemblPlants" id="Pp3c14_13470V3.4">
    <property type="protein sequence ID" value="Pp3c14_13470V3.4"/>
    <property type="gene ID" value="Pp3c14_13470"/>
</dbReference>
<feature type="region of interest" description="Disordered" evidence="1">
    <location>
        <begin position="477"/>
        <end position="517"/>
    </location>
</feature>
<evidence type="ECO:0000313" key="4">
    <source>
        <dbReference type="EnsemblPlants" id="Pp3c14_13470V3.1"/>
    </source>
</evidence>
<dbReference type="Gramene" id="Pp3c14_13470V3.1">
    <property type="protein sequence ID" value="Pp3c14_13470V3.1"/>
    <property type="gene ID" value="Pp3c14_13470"/>
</dbReference>
<reference evidence="3 5" key="2">
    <citation type="journal article" date="2018" name="Plant J.">
        <title>The Physcomitrella patens chromosome-scale assembly reveals moss genome structure and evolution.</title>
        <authorList>
            <person name="Lang D."/>
            <person name="Ullrich K.K."/>
            <person name="Murat F."/>
            <person name="Fuchs J."/>
            <person name="Jenkins J."/>
            <person name="Haas F.B."/>
            <person name="Piednoel M."/>
            <person name="Gundlach H."/>
            <person name="Van Bel M."/>
            <person name="Meyberg R."/>
            <person name="Vives C."/>
            <person name="Morata J."/>
            <person name="Symeonidi A."/>
            <person name="Hiss M."/>
            <person name="Muchero W."/>
            <person name="Kamisugi Y."/>
            <person name="Saleh O."/>
            <person name="Blanc G."/>
            <person name="Decker E.L."/>
            <person name="van Gessel N."/>
            <person name="Grimwood J."/>
            <person name="Hayes R.D."/>
            <person name="Graham S.W."/>
            <person name="Gunter L.E."/>
            <person name="McDaniel S.F."/>
            <person name="Hoernstein S.N.W."/>
            <person name="Larsson A."/>
            <person name="Li F.W."/>
            <person name="Perroud P.F."/>
            <person name="Phillips J."/>
            <person name="Ranjan P."/>
            <person name="Rokshar D.S."/>
            <person name="Rothfels C.J."/>
            <person name="Schneider L."/>
            <person name="Shu S."/>
            <person name="Stevenson D.W."/>
            <person name="Thummler F."/>
            <person name="Tillich M."/>
            <person name="Villarreal Aguilar J.C."/>
            <person name="Widiez T."/>
            <person name="Wong G.K."/>
            <person name="Wymore A."/>
            <person name="Zhang Y."/>
            <person name="Zimmer A.D."/>
            <person name="Quatrano R.S."/>
            <person name="Mayer K.F.X."/>
            <person name="Goodstein D."/>
            <person name="Casacuberta J.M."/>
            <person name="Vandepoele K."/>
            <person name="Reski R."/>
            <person name="Cuming A.C."/>
            <person name="Tuskan G.A."/>
            <person name="Maumus F."/>
            <person name="Salse J."/>
            <person name="Schmutz J."/>
            <person name="Rensing S.A."/>
        </authorList>
    </citation>
    <scope>NUCLEOTIDE SEQUENCE [LARGE SCALE GENOMIC DNA]</scope>
    <source>
        <strain evidence="4 5">cv. Gransden 2004</strain>
    </source>
</reference>
<dbReference type="GeneID" id="112291584"/>
<dbReference type="Gene3D" id="1.25.40.90">
    <property type="match status" value="1"/>
</dbReference>
<dbReference type="Gramene" id="Pp3c14_13470V3.4">
    <property type="protein sequence ID" value="Pp3c14_13470V3.4"/>
    <property type="gene ID" value="Pp3c14_13470"/>
</dbReference>
<feature type="domain" description="CID" evidence="2">
    <location>
        <begin position="10"/>
        <end position="142"/>
    </location>
</feature>
<dbReference type="GO" id="GO:0031124">
    <property type="term" value="P:mRNA 3'-end processing"/>
    <property type="evidence" value="ECO:0000318"/>
    <property type="project" value="GO_Central"/>
</dbReference>
<dbReference type="Gramene" id="Pp3c14_13470V3.3">
    <property type="protein sequence ID" value="Pp3c14_13470V3.3"/>
    <property type="gene ID" value="Pp3c14_13470"/>
</dbReference>
<feature type="compositionally biased region" description="Polar residues" evidence="1">
    <location>
        <begin position="334"/>
        <end position="345"/>
    </location>
</feature>
<dbReference type="GO" id="GO:0000993">
    <property type="term" value="F:RNA polymerase II complex binding"/>
    <property type="evidence" value="ECO:0000318"/>
    <property type="project" value="GO_Central"/>
</dbReference>
<protein>
    <recommendedName>
        <fullName evidence="2">CID domain-containing protein</fullName>
    </recommendedName>
</protein>
<sequence>MTAIEGTTTGGAFTGATLAEKLTKLNISQQSIETLSHWCIFHRKKAREIVETWAKKFHDAPREQRVPFLYLANDILQNSRRKGPEFVNEFWTVLPWVLRDVVDTGDTSVKKVAYRLVDIWEERRVFGSRAQGLREELLGKRPLLSANESKHFTLPSYQMFEGSMLERVARSFHAVREKTADEYGALSKYSAAMSHVETLEKEVGVIAGNASPSIQMSIADELLEQQAVIRQCVEQLEGCEVSHEMLCSHLKDALFEQENKLEQVRTHLQIAQAQLQQAGSIRHHLNSRNGSPESTVKFLSVKAPFNGFERDCEIDHLNESQVPARSKDDGRVSASPSPSGSEDMVATTNTFNEAADIHHISPKPISSAAKVAAAEVAAKLTASPSSSAMLTSALSSLAAEEASNQGPVLSPNNGSDGAFPPLEKKPRLDTNATDFSSYPLPPPKPQYLSSSGTILPFAYQSVIPPPPPPLQGRMMINQHSMGMPPQPISPGCVPAYQPFQQPYYSQPPLPAPPAPRQ</sequence>
<feature type="compositionally biased region" description="Pro residues" evidence="1">
    <location>
        <begin position="505"/>
        <end position="517"/>
    </location>
</feature>
<name>A0A2K1JHN4_PHYPA</name>
<evidence type="ECO:0000313" key="5">
    <source>
        <dbReference type="Proteomes" id="UP000006727"/>
    </source>
</evidence>
<dbReference type="RefSeq" id="XP_024394956.1">
    <property type="nucleotide sequence ID" value="XM_024539188.2"/>
</dbReference>
<dbReference type="OMA" id="YRLVDIW"/>
<dbReference type="STRING" id="3218.A0A2K1JHN4"/>
<reference evidence="3 5" key="1">
    <citation type="journal article" date="2008" name="Science">
        <title>The Physcomitrella genome reveals evolutionary insights into the conquest of land by plants.</title>
        <authorList>
            <person name="Rensing S."/>
            <person name="Lang D."/>
            <person name="Zimmer A."/>
            <person name="Terry A."/>
            <person name="Salamov A."/>
            <person name="Shapiro H."/>
            <person name="Nishiyama T."/>
            <person name="Perroud P.-F."/>
            <person name="Lindquist E."/>
            <person name="Kamisugi Y."/>
            <person name="Tanahashi T."/>
            <person name="Sakakibara K."/>
            <person name="Fujita T."/>
            <person name="Oishi K."/>
            <person name="Shin-I T."/>
            <person name="Kuroki Y."/>
            <person name="Toyoda A."/>
            <person name="Suzuki Y."/>
            <person name="Hashimoto A."/>
            <person name="Yamaguchi K."/>
            <person name="Sugano A."/>
            <person name="Kohara Y."/>
            <person name="Fujiyama A."/>
            <person name="Anterola A."/>
            <person name="Aoki S."/>
            <person name="Ashton N."/>
            <person name="Barbazuk W.B."/>
            <person name="Barker E."/>
            <person name="Bennetzen J."/>
            <person name="Bezanilla M."/>
            <person name="Blankenship R."/>
            <person name="Cho S.H."/>
            <person name="Dutcher S."/>
            <person name="Estelle M."/>
            <person name="Fawcett J.A."/>
            <person name="Gundlach H."/>
            <person name="Hanada K."/>
            <person name="Heyl A."/>
            <person name="Hicks K.A."/>
            <person name="Hugh J."/>
            <person name="Lohr M."/>
            <person name="Mayer K."/>
            <person name="Melkozernov A."/>
            <person name="Murata T."/>
            <person name="Nelson D."/>
            <person name="Pils B."/>
            <person name="Prigge M."/>
            <person name="Reiss B."/>
            <person name="Renner T."/>
            <person name="Rombauts S."/>
            <person name="Rushton P."/>
            <person name="Sanderfoot A."/>
            <person name="Schween G."/>
            <person name="Shiu S.-H."/>
            <person name="Stueber K."/>
            <person name="Theodoulou F.L."/>
            <person name="Tu H."/>
            <person name="Van de Peer Y."/>
            <person name="Verrier P.J."/>
            <person name="Waters E."/>
            <person name="Wood A."/>
            <person name="Yang L."/>
            <person name="Cove D."/>
            <person name="Cuming A."/>
            <person name="Hasebe M."/>
            <person name="Lucas S."/>
            <person name="Mishler D.B."/>
            <person name="Reski R."/>
            <person name="Grigoriev I."/>
            <person name="Quatrano R.S."/>
            <person name="Boore J.L."/>
        </authorList>
    </citation>
    <scope>NUCLEOTIDE SEQUENCE [LARGE SCALE GENOMIC DNA]</scope>
    <source>
        <strain evidence="4 5">cv. Gransden 2004</strain>
    </source>
</reference>
<dbReference type="OrthoDB" id="10069473at2759"/>
<evidence type="ECO:0000256" key="1">
    <source>
        <dbReference type="SAM" id="MobiDB-lite"/>
    </source>
</evidence>
<dbReference type="Pfam" id="PF04818">
    <property type="entry name" value="CID"/>
    <property type="match status" value="1"/>
</dbReference>
<feature type="compositionally biased region" description="Low complexity" evidence="1">
    <location>
        <begin position="494"/>
        <end position="504"/>
    </location>
</feature>
<evidence type="ECO:0000259" key="2">
    <source>
        <dbReference type="PROSITE" id="PS51391"/>
    </source>
</evidence>
<dbReference type="CDD" id="cd16981">
    <property type="entry name" value="CID_RPRD_like"/>
    <property type="match status" value="1"/>
</dbReference>
<dbReference type="Proteomes" id="UP000006727">
    <property type="component" value="Chromosome 14"/>
</dbReference>
<dbReference type="GO" id="GO:0005634">
    <property type="term" value="C:nucleus"/>
    <property type="evidence" value="ECO:0007669"/>
    <property type="project" value="UniProtKB-ARBA"/>
</dbReference>
<dbReference type="FunFam" id="1.25.40.90:FF:000018">
    <property type="entry name" value="ENTH/VHS family protein isoform 1"/>
    <property type="match status" value="1"/>
</dbReference>
<feature type="region of interest" description="Disordered" evidence="1">
    <location>
        <begin position="402"/>
        <end position="443"/>
    </location>
</feature>
<dbReference type="PROSITE" id="PS51391">
    <property type="entry name" value="CID"/>
    <property type="match status" value="1"/>
</dbReference>
<dbReference type="InterPro" id="IPR008942">
    <property type="entry name" value="ENTH_VHS"/>
</dbReference>
<accession>A0A2K1JHN4</accession>
<dbReference type="PANTHER" id="PTHR12460">
    <property type="entry name" value="CYCLIN-DEPENDENT KINASE INHIBITOR-RELATED PROTEIN"/>
    <property type="match status" value="1"/>
</dbReference>
<dbReference type="SUPFAM" id="SSF48464">
    <property type="entry name" value="ENTH/VHS domain"/>
    <property type="match status" value="1"/>
</dbReference>
<dbReference type="Gramene" id="Pp3c14_13470V3.2">
    <property type="protein sequence ID" value="Pp3c14_13470V3.2"/>
    <property type="gene ID" value="Pp3c14_13470"/>
</dbReference>
<gene>
    <name evidence="4" type="primary">LOC112291584</name>
    <name evidence="3" type="ORF">PHYPA_018468</name>
</gene>
<dbReference type="EnsemblPlants" id="Pp3c14_13470V3.2">
    <property type="protein sequence ID" value="Pp3c14_13470V3.2"/>
    <property type="gene ID" value="Pp3c14_13470"/>
</dbReference>
<reference evidence="4" key="3">
    <citation type="submission" date="2020-12" db="UniProtKB">
        <authorList>
            <consortium name="EnsemblPlants"/>
        </authorList>
    </citation>
    <scope>IDENTIFICATION</scope>
</reference>
<dbReference type="EnsemblPlants" id="Pp3c14_13470V3.1">
    <property type="protein sequence ID" value="Pp3c14_13470V3.1"/>
    <property type="gene ID" value="Pp3c14_13470"/>
</dbReference>
<evidence type="ECO:0000313" key="3">
    <source>
        <dbReference type="EMBL" id="PNR41065.1"/>
    </source>
</evidence>
<dbReference type="EMBL" id="ABEU02000014">
    <property type="protein sequence ID" value="PNR41065.1"/>
    <property type="molecule type" value="Genomic_DNA"/>
</dbReference>
<dbReference type="AlphaFoldDB" id="A0A2K1JHN4"/>
<feature type="region of interest" description="Disordered" evidence="1">
    <location>
        <begin position="319"/>
        <end position="345"/>
    </location>
</feature>
<feature type="compositionally biased region" description="Polar residues" evidence="1">
    <location>
        <begin position="404"/>
        <end position="415"/>
    </location>
</feature>
<organism evidence="3">
    <name type="scientific">Physcomitrium patens</name>
    <name type="common">Spreading-leaved earth moss</name>
    <name type="synonym">Physcomitrella patens</name>
    <dbReference type="NCBI Taxonomy" id="3218"/>
    <lineage>
        <taxon>Eukaryota</taxon>
        <taxon>Viridiplantae</taxon>
        <taxon>Streptophyta</taxon>
        <taxon>Embryophyta</taxon>
        <taxon>Bryophyta</taxon>
        <taxon>Bryophytina</taxon>
        <taxon>Bryopsida</taxon>
        <taxon>Funariidae</taxon>
        <taxon>Funariales</taxon>
        <taxon>Funariaceae</taxon>
        <taxon>Physcomitrium</taxon>
    </lineage>
</organism>
<dbReference type="EnsemblPlants" id="Pp3c14_13470V3.3">
    <property type="protein sequence ID" value="Pp3c14_13470V3.3"/>
    <property type="gene ID" value="Pp3c14_13470"/>
</dbReference>
<dbReference type="SMART" id="SM00582">
    <property type="entry name" value="RPR"/>
    <property type="match status" value="1"/>
</dbReference>
<dbReference type="PANTHER" id="PTHR12460:SF0">
    <property type="entry name" value="CID DOMAIN-CONTAINING PROTEIN-RELATED"/>
    <property type="match status" value="1"/>
</dbReference>
<dbReference type="InterPro" id="IPR006569">
    <property type="entry name" value="CID_dom"/>
</dbReference>
<proteinExistence type="predicted"/>